<dbReference type="InterPro" id="IPR009072">
    <property type="entry name" value="Histone-fold"/>
</dbReference>
<sequence>MLSATLANFRSRSRSYNSFIGKKYGQENCLNNLNNSNNLLLRHNSDILFDNSFLQFPLLKTISSSFISTSTHSFNLKYRSGSWPKNDWIRKELKDMFNVFLSMAKNDTTNGSIFTSGNNFINKEQIINAILKQQKAKSRLIDSYKILQNEIKQMREEYIKSKKQNLISRYLNMQRMIFNLIQVEGQYWKMYELPIQSISETPFAYVLRVSELFDEKNIKNNNSSITILKSGGGAIKQLLGSSISIVERTKDVSIIALLKGKSIEDLNEICAELSIELYKLINKYIGMRHTIRELSKAYKHTRYYPLIPRYNLIKSMIKKIIRSPILPLSRVKKISKIYLDQTSTNSEVIKNATISSEAVNLLAIATEKYIQLLSRAAWNWTLSTSRKTLQITDIEQCIKRDWLFAILNDGLNDWPDDDKKENELTYKYLLLKLKYIY</sequence>
<dbReference type="EMBL" id="JABEBT010000045">
    <property type="protein sequence ID" value="KAF7635191.1"/>
    <property type="molecule type" value="Genomic_DNA"/>
</dbReference>
<dbReference type="GO" id="GO:0003677">
    <property type="term" value="F:DNA binding"/>
    <property type="evidence" value="ECO:0007669"/>
    <property type="project" value="InterPro"/>
</dbReference>
<keyword evidence="1" id="KW-0175">Coiled coil</keyword>
<gene>
    <name evidence="3" type="ORF">Mgra_00005305</name>
</gene>
<dbReference type="PANTHER" id="PTHR21010">
    <property type="entry name" value="AGAP001581-PA"/>
    <property type="match status" value="1"/>
</dbReference>
<feature type="non-terminal residue" evidence="3">
    <location>
        <position position="1"/>
    </location>
</feature>
<reference evidence="3" key="1">
    <citation type="journal article" date="2020" name="Ecol. Evol.">
        <title>Genome structure and content of the rice root-knot nematode (Meloidogyne graminicola).</title>
        <authorList>
            <person name="Phan N.T."/>
            <person name="Danchin E.G.J."/>
            <person name="Klopp C."/>
            <person name="Perfus-Barbeoch L."/>
            <person name="Kozlowski D.K."/>
            <person name="Koutsovoulos G.D."/>
            <person name="Lopez-Roques C."/>
            <person name="Bouchez O."/>
            <person name="Zahm M."/>
            <person name="Besnard G."/>
            <person name="Bellafiore S."/>
        </authorList>
    </citation>
    <scope>NUCLEOTIDE SEQUENCE</scope>
    <source>
        <strain evidence="3">VN-18</strain>
    </source>
</reference>
<feature type="coiled-coil region" evidence="1">
    <location>
        <begin position="137"/>
        <end position="164"/>
    </location>
</feature>
<name>A0A8S9ZPJ4_9BILA</name>
<evidence type="ECO:0000313" key="3">
    <source>
        <dbReference type="EMBL" id="KAF7635191.1"/>
    </source>
</evidence>
<dbReference type="OrthoDB" id="10052054at2759"/>
<feature type="domain" description="Core Histone H2A/H2B/H3" evidence="2">
    <location>
        <begin position="321"/>
        <end position="399"/>
    </location>
</feature>
<dbReference type="Pfam" id="PF00125">
    <property type="entry name" value="Histone"/>
    <property type="match status" value="1"/>
</dbReference>
<evidence type="ECO:0000313" key="4">
    <source>
        <dbReference type="Proteomes" id="UP000605970"/>
    </source>
</evidence>
<dbReference type="AlphaFoldDB" id="A0A8S9ZPJ4"/>
<evidence type="ECO:0000259" key="2">
    <source>
        <dbReference type="Pfam" id="PF00125"/>
    </source>
</evidence>
<keyword evidence="4" id="KW-1185">Reference proteome</keyword>
<dbReference type="SUPFAM" id="SSF47113">
    <property type="entry name" value="Histone-fold"/>
    <property type="match status" value="1"/>
</dbReference>
<dbReference type="PANTHER" id="PTHR21010:SF3">
    <property type="entry name" value="DAXX"/>
    <property type="match status" value="1"/>
</dbReference>
<accession>A0A8S9ZPJ4</accession>
<proteinExistence type="predicted"/>
<comment type="caution">
    <text evidence="3">The sequence shown here is derived from an EMBL/GenBank/DDBJ whole genome shotgun (WGS) entry which is preliminary data.</text>
</comment>
<evidence type="ECO:0000256" key="1">
    <source>
        <dbReference type="SAM" id="Coils"/>
    </source>
</evidence>
<organism evidence="3 4">
    <name type="scientific">Meloidogyne graminicola</name>
    <dbReference type="NCBI Taxonomy" id="189291"/>
    <lineage>
        <taxon>Eukaryota</taxon>
        <taxon>Metazoa</taxon>
        <taxon>Ecdysozoa</taxon>
        <taxon>Nematoda</taxon>
        <taxon>Chromadorea</taxon>
        <taxon>Rhabditida</taxon>
        <taxon>Tylenchina</taxon>
        <taxon>Tylenchomorpha</taxon>
        <taxon>Tylenchoidea</taxon>
        <taxon>Meloidogynidae</taxon>
        <taxon>Meloidogyninae</taxon>
        <taxon>Meloidogyne</taxon>
    </lineage>
</organism>
<dbReference type="CDD" id="cd22929">
    <property type="entry name" value="HFD_POLE4-like"/>
    <property type="match status" value="1"/>
</dbReference>
<protein>
    <recommendedName>
        <fullName evidence="2">Core Histone H2A/H2B/H3 domain-containing protein</fullName>
    </recommendedName>
</protein>
<dbReference type="Gene3D" id="1.10.20.10">
    <property type="entry name" value="Histone, subunit A"/>
    <property type="match status" value="1"/>
</dbReference>
<dbReference type="GO" id="GO:0046982">
    <property type="term" value="F:protein heterodimerization activity"/>
    <property type="evidence" value="ECO:0007669"/>
    <property type="project" value="InterPro"/>
</dbReference>
<dbReference type="Proteomes" id="UP000605970">
    <property type="component" value="Unassembled WGS sequence"/>
</dbReference>
<dbReference type="InterPro" id="IPR007125">
    <property type="entry name" value="H2A/H2B/H3"/>
</dbReference>